<dbReference type="PANTHER" id="PTHR24292:SF54">
    <property type="entry name" value="CYP9F3-RELATED"/>
    <property type="match status" value="1"/>
</dbReference>
<dbReference type="InterPro" id="IPR050476">
    <property type="entry name" value="Insect_CytP450_Detox"/>
</dbReference>
<keyword evidence="12" id="KW-0503">Monooxygenase</keyword>
<protein>
    <recommendedName>
        <fullName evidence="16">Cytochrome P450</fullName>
    </recommendedName>
</protein>
<keyword evidence="6" id="KW-0349">Heme</keyword>
<dbReference type="AlphaFoldDB" id="A0A1B0B835"/>
<keyword evidence="15" id="KW-1185">Reference proteome</keyword>
<evidence type="ECO:0000256" key="4">
    <source>
        <dbReference type="ARBA" id="ARBA00004406"/>
    </source>
</evidence>
<dbReference type="GO" id="GO:0005789">
    <property type="term" value="C:endoplasmic reticulum membrane"/>
    <property type="evidence" value="ECO:0007669"/>
    <property type="project" value="UniProtKB-SubCell"/>
</dbReference>
<evidence type="ECO:0000256" key="6">
    <source>
        <dbReference type="ARBA" id="ARBA00022617"/>
    </source>
</evidence>
<proteinExistence type="inferred from homology"/>
<dbReference type="GO" id="GO:0020037">
    <property type="term" value="F:heme binding"/>
    <property type="evidence" value="ECO:0007669"/>
    <property type="project" value="InterPro"/>
</dbReference>
<name>A0A1B0B835_9MUSC</name>
<evidence type="ECO:0000256" key="11">
    <source>
        <dbReference type="ARBA" id="ARBA00023004"/>
    </source>
</evidence>
<dbReference type="VEuPathDB" id="VectorBase:GPPI021864"/>
<keyword evidence="10" id="KW-0560">Oxidoreductase</keyword>
<dbReference type="GO" id="GO:0016705">
    <property type="term" value="F:oxidoreductase activity, acting on paired donors, with incorporation or reduction of molecular oxygen"/>
    <property type="evidence" value="ECO:0007669"/>
    <property type="project" value="InterPro"/>
</dbReference>
<evidence type="ECO:0000256" key="10">
    <source>
        <dbReference type="ARBA" id="ARBA00023002"/>
    </source>
</evidence>
<dbReference type="Gene3D" id="1.10.630.10">
    <property type="entry name" value="Cytochrome P450"/>
    <property type="match status" value="1"/>
</dbReference>
<evidence type="ECO:0000256" key="12">
    <source>
        <dbReference type="ARBA" id="ARBA00023033"/>
    </source>
</evidence>
<keyword evidence="8" id="KW-0256">Endoplasmic reticulum</keyword>
<dbReference type="EnsemblMetazoa" id="GPPI021864-RA">
    <property type="protein sequence ID" value="GPPI021864-PA"/>
    <property type="gene ID" value="GPPI021864"/>
</dbReference>
<dbReference type="GO" id="GO:0005506">
    <property type="term" value="F:iron ion binding"/>
    <property type="evidence" value="ECO:0007669"/>
    <property type="project" value="InterPro"/>
</dbReference>
<evidence type="ECO:0000313" key="15">
    <source>
        <dbReference type="Proteomes" id="UP000092460"/>
    </source>
</evidence>
<dbReference type="EMBL" id="JXJN01009823">
    <property type="status" value="NOT_ANNOTATED_CDS"/>
    <property type="molecule type" value="Genomic_DNA"/>
</dbReference>
<keyword evidence="13" id="KW-0472">Membrane</keyword>
<reference evidence="14" key="2">
    <citation type="submission" date="2020-05" db="UniProtKB">
        <authorList>
            <consortium name="EnsemblMetazoa"/>
        </authorList>
    </citation>
    <scope>IDENTIFICATION</scope>
    <source>
        <strain evidence="14">IAEA</strain>
    </source>
</reference>
<accession>A0A1B0B835</accession>
<organism evidence="14 15">
    <name type="scientific">Glossina palpalis gambiensis</name>
    <dbReference type="NCBI Taxonomy" id="67801"/>
    <lineage>
        <taxon>Eukaryota</taxon>
        <taxon>Metazoa</taxon>
        <taxon>Ecdysozoa</taxon>
        <taxon>Arthropoda</taxon>
        <taxon>Hexapoda</taxon>
        <taxon>Insecta</taxon>
        <taxon>Pterygota</taxon>
        <taxon>Neoptera</taxon>
        <taxon>Endopterygota</taxon>
        <taxon>Diptera</taxon>
        <taxon>Brachycera</taxon>
        <taxon>Muscomorpha</taxon>
        <taxon>Hippoboscoidea</taxon>
        <taxon>Glossinidae</taxon>
        <taxon>Glossina</taxon>
    </lineage>
</organism>
<dbReference type="GO" id="GO:0004497">
    <property type="term" value="F:monooxygenase activity"/>
    <property type="evidence" value="ECO:0007669"/>
    <property type="project" value="UniProtKB-KW"/>
</dbReference>
<sequence>MSFTASLICLIAHEVTENPDVQEKLLQKIQDVDRNMDGKPVTYNVILNMHYMDMVIFETLRKWSVAPAMDRMCTDDITYELKTGQNLKIRKGDAIWIQAVDVRLKYFVPF</sequence>
<comment type="cofactor">
    <cofactor evidence="1">
        <name>heme</name>
        <dbReference type="ChEBI" id="CHEBI:30413"/>
    </cofactor>
</comment>
<evidence type="ECO:0000256" key="2">
    <source>
        <dbReference type="ARBA" id="ARBA00003690"/>
    </source>
</evidence>
<dbReference type="STRING" id="67801.A0A1B0B835"/>
<comment type="function">
    <text evidence="2">May be involved in the metabolism of insect hormones and in the breakdown of synthetic insecticides.</text>
</comment>
<keyword evidence="7" id="KW-0479">Metal-binding</keyword>
<evidence type="ECO:0000256" key="9">
    <source>
        <dbReference type="ARBA" id="ARBA00022848"/>
    </source>
</evidence>
<dbReference type="Proteomes" id="UP000092460">
    <property type="component" value="Unassembled WGS sequence"/>
</dbReference>
<evidence type="ECO:0000256" key="7">
    <source>
        <dbReference type="ARBA" id="ARBA00022723"/>
    </source>
</evidence>
<comment type="subcellular location">
    <subcellularLocation>
        <location evidence="4">Endoplasmic reticulum membrane</location>
        <topology evidence="4">Peripheral membrane protein</topology>
    </subcellularLocation>
    <subcellularLocation>
        <location evidence="3">Microsome membrane</location>
        <topology evidence="3">Peripheral membrane protein</topology>
    </subcellularLocation>
</comment>
<evidence type="ECO:0000256" key="5">
    <source>
        <dbReference type="ARBA" id="ARBA00010617"/>
    </source>
</evidence>
<dbReference type="InterPro" id="IPR001128">
    <property type="entry name" value="Cyt_P450"/>
</dbReference>
<evidence type="ECO:0000256" key="3">
    <source>
        <dbReference type="ARBA" id="ARBA00004174"/>
    </source>
</evidence>
<dbReference type="Pfam" id="PF00067">
    <property type="entry name" value="p450"/>
    <property type="match status" value="1"/>
</dbReference>
<dbReference type="PANTHER" id="PTHR24292">
    <property type="entry name" value="CYTOCHROME P450"/>
    <property type="match status" value="1"/>
</dbReference>
<keyword evidence="9" id="KW-0492">Microsome</keyword>
<evidence type="ECO:0000256" key="13">
    <source>
        <dbReference type="ARBA" id="ARBA00023136"/>
    </source>
</evidence>
<reference evidence="15" key="1">
    <citation type="submission" date="2015-01" db="EMBL/GenBank/DDBJ databases">
        <authorList>
            <person name="Aksoy S."/>
            <person name="Warren W."/>
            <person name="Wilson R.K."/>
        </authorList>
    </citation>
    <scope>NUCLEOTIDE SEQUENCE [LARGE SCALE GENOMIC DNA]</scope>
    <source>
        <strain evidence="15">IAEA</strain>
    </source>
</reference>
<comment type="similarity">
    <text evidence="5">Belongs to the cytochrome P450 family.</text>
</comment>
<evidence type="ECO:0000256" key="1">
    <source>
        <dbReference type="ARBA" id="ARBA00001971"/>
    </source>
</evidence>
<evidence type="ECO:0000313" key="14">
    <source>
        <dbReference type="EnsemblMetazoa" id="GPPI021864-PA"/>
    </source>
</evidence>
<keyword evidence="11" id="KW-0408">Iron</keyword>
<evidence type="ECO:0000256" key="8">
    <source>
        <dbReference type="ARBA" id="ARBA00022824"/>
    </source>
</evidence>
<dbReference type="SUPFAM" id="SSF48264">
    <property type="entry name" value="Cytochrome P450"/>
    <property type="match status" value="1"/>
</dbReference>
<dbReference type="InterPro" id="IPR036396">
    <property type="entry name" value="Cyt_P450_sf"/>
</dbReference>
<evidence type="ECO:0008006" key="16">
    <source>
        <dbReference type="Google" id="ProtNLM"/>
    </source>
</evidence>